<organism evidence="7 8">
    <name type="scientific">Humibacter ginsenosidimutans</name>
    <dbReference type="NCBI Taxonomy" id="2599293"/>
    <lineage>
        <taxon>Bacteria</taxon>
        <taxon>Bacillati</taxon>
        <taxon>Actinomycetota</taxon>
        <taxon>Actinomycetes</taxon>
        <taxon>Micrococcales</taxon>
        <taxon>Microbacteriaceae</taxon>
        <taxon>Humibacter</taxon>
    </lineage>
</organism>
<reference evidence="7 8" key="1">
    <citation type="submission" date="2019-07" db="EMBL/GenBank/DDBJ databases">
        <title>Full genome sequence of Humibacter sp. WJ7-1.</title>
        <authorList>
            <person name="Im W.-T."/>
        </authorList>
    </citation>
    <scope>NUCLEOTIDE SEQUENCE [LARGE SCALE GENOMIC DNA]</scope>
    <source>
        <strain evidence="7 8">WJ7-1</strain>
    </source>
</reference>
<feature type="transmembrane region" description="Helical" evidence="6">
    <location>
        <begin position="82"/>
        <end position="103"/>
    </location>
</feature>
<dbReference type="Pfam" id="PF07947">
    <property type="entry name" value="YhhN"/>
    <property type="match status" value="1"/>
</dbReference>
<proteinExistence type="inferred from homology"/>
<keyword evidence="8" id="KW-1185">Reference proteome</keyword>
<dbReference type="Proteomes" id="UP000320216">
    <property type="component" value="Chromosome"/>
</dbReference>
<evidence type="ECO:0000313" key="7">
    <source>
        <dbReference type="EMBL" id="QDZ13495.1"/>
    </source>
</evidence>
<accession>A0A5B8M0Z7</accession>
<dbReference type="OrthoDB" id="4773026at2"/>
<sequence>MSTVQWRAVGLLAFVPFAIVSVMNVVAEAVGADDLAGAVKPLIIPLLALAFIVLGPRRPLAPCLVLLLALLFAWLGDIAPTFIVMLAFFLCMQIVYIVLFWRYLRRSRPAMWSVVYAAWWLVLLVLVGPSSGPLFVPVAVYGLALGAMAVLATGTTMLTTIGAALFLLSDSVLGITHFVPSLVFPGHDAVVMLTYTAGQLLIVLGVGSALRRGEAAAAGRLPLQA</sequence>
<comment type="similarity">
    <text evidence="2">Belongs to the TMEM86 family.</text>
</comment>
<keyword evidence="5 6" id="KW-0472">Membrane</keyword>
<dbReference type="PANTHER" id="PTHR31885:SF6">
    <property type="entry name" value="GH04784P"/>
    <property type="match status" value="1"/>
</dbReference>
<feature type="transmembrane region" description="Helical" evidence="6">
    <location>
        <begin position="134"/>
        <end position="152"/>
    </location>
</feature>
<evidence type="ECO:0000313" key="8">
    <source>
        <dbReference type="Proteomes" id="UP000320216"/>
    </source>
</evidence>
<evidence type="ECO:0000256" key="3">
    <source>
        <dbReference type="ARBA" id="ARBA00022692"/>
    </source>
</evidence>
<dbReference type="GO" id="GO:0016787">
    <property type="term" value="F:hydrolase activity"/>
    <property type="evidence" value="ECO:0007669"/>
    <property type="project" value="TreeGrafter"/>
</dbReference>
<comment type="subcellular location">
    <subcellularLocation>
        <location evidence="1">Membrane</location>
        <topology evidence="1">Multi-pass membrane protein</topology>
    </subcellularLocation>
</comment>
<dbReference type="GO" id="GO:0016020">
    <property type="term" value="C:membrane"/>
    <property type="evidence" value="ECO:0007669"/>
    <property type="project" value="UniProtKB-SubCell"/>
</dbReference>
<dbReference type="KEGG" id="huw:FPZ11_00555"/>
<keyword evidence="3 6" id="KW-0812">Transmembrane</keyword>
<feature type="transmembrane region" description="Helical" evidence="6">
    <location>
        <begin position="110"/>
        <end position="128"/>
    </location>
</feature>
<dbReference type="PANTHER" id="PTHR31885">
    <property type="entry name" value="GH04784P"/>
    <property type="match status" value="1"/>
</dbReference>
<feature type="transmembrane region" description="Helical" evidence="6">
    <location>
        <begin position="59"/>
        <end position="76"/>
    </location>
</feature>
<keyword evidence="4 6" id="KW-1133">Transmembrane helix</keyword>
<evidence type="ECO:0000256" key="2">
    <source>
        <dbReference type="ARBA" id="ARBA00007375"/>
    </source>
</evidence>
<dbReference type="EMBL" id="CP042305">
    <property type="protein sequence ID" value="QDZ13495.1"/>
    <property type="molecule type" value="Genomic_DNA"/>
</dbReference>
<evidence type="ECO:0000256" key="5">
    <source>
        <dbReference type="ARBA" id="ARBA00023136"/>
    </source>
</evidence>
<protein>
    <submittedName>
        <fullName evidence="7">Lysoplasmalogenase</fullName>
    </submittedName>
</protein>
<feature type="transmembrane region" description="Helical" evidence="6">
    <location>
        <begin position="37"/>
        <end position="54"/>
    </location>
</feature>
<evidence type="ECO:0000256" key="4">
    <source>
        <dbReference type="ARBA" id="ARBA00022989"/>
    </source>
</evidence>
<dbReference type="AlphaFoldDB" id="A0A5B8M0Z7"/>
<evidence type="ECO:0000256" key="1">
    <source>
        <dbReference type="ARBA" id="ARBA00004141"/>
    </source>
</evidence>
<gene>
    <name evidence="7" type="ORF">FPZ11_00555</name>
</gene>
<evidence type="ECO:0000256" key="6">
    <source>
        <dbReference type="SAM" id="Phobius"/>
    </source>
</evidence>
<dbReference type="RefSeq" id="WP_146317469.1">
    <property type="nucleotide sequence ID" value="NZ_CP042305.1"/>
</dbReference>
<dbReference type="InterPro" id="IPR012506">
    <property type="entry name" value="TMEM86B-like"/>
</dbReference>
<name>A0A5B8M0Z7_9MICO</name>
<feature type="transmembrane region" description="Helical" evidence="6">
    <location>
        <begin position="189"/>
        <end position="210"/>
    </location>
</feature>
<feature type="transmembrane region" description="Helical" evidence="6">
    <location>
        <begin position="164"/>
        <end position="183"/>
    </location>
</feature>